<dbReference type="SUPFAM" id="SSF51735">
    <property type="entry name" value="NAD(P)-binding Rossmann-fold domains"/>
    <property type="match status" value="1"/>
</dbReference>
<dbReference type="Gene3D" id="3.40.50.720">
    <property type="entry name" value="NAD(P)-binding Rossmann-like Domain"/>
    <property type="match status" value="1"/>
</dbReference>
<feature type="domain" description="Ketopantoate reductase N-terminal" evidence="5">
    <location>
        <begin position="4"/>
        <end position="151"/>
    </location>
</feature>
<keyword evidence="3 4" id="KW-0560">Oxidoreductase</keyword>
<organism evidence="7 8">
    <name type="scientific">Polycladomyces subterraneus</name>
    <dbReference type="NCBI Taxonomy" id="1016997"/>
    <lineage>
        <taxon>Bacteria</taxon>
        <taxon>Bacillati</taxon>
        <taxon>Bacillota</taxon>
        <taxon>Bacilli</taxon>
        <taxon>Bacillales</taxon>
        <taxon>Thermoactinomycetaceae</taxon>
        <taxon>Polycladomyces</taxon>
    </lineage>
</organism>
<dbReference type="SUPFAM" id="SSF48179">
    <property type="entry name" value="6-phosphogluconate dehydrogenase C-terminal domain-like"/>
    <property type="match status" value="1"/>
</dbReference>
<feature type="domain" description="Ketopantoate reductase C-terminal" evidence="6">
    <location>
        <begin position="178"/>
        <end position="300"/>
    </location>
</feature>
<dbReference type="InterPro" id="IPR003710">
    <property type="entry name" value="ApbA"/>
</dbReference>
<dbReference type="PANTHER" id="PTHR21708">
    <property type="entry name" value="PROBABLE 2-DEHYDROPANTOATE 2-REDUCTASE"/>
    <property type="match status" value="1"/>
</dbReference>
<evidence type="ECO:0000313" key="8">
    <source>
        <dbReference type="Proteomes" id="UP001174196"/>
    </source>
</evidence>
<dbReference type="EC" id="1.1.1.169" evidence="4"/>
<dbReference type="InterPro" id="IPR036291">
    <property type="entry name" value="NAD(P)-bd_dom_sf"/>
</dbReference>
<evidence type="ECO:0000259" key="5">
    <source>
        <dbReference type="Pfam" id="PF02558"/>
    </source>
</evidence>
<dbReference type="Pfam" id="PF02558">
    <property type="entry name" value="ApbA"/>
    <property type="match status" value="1"/>
</dbReference>
<comment type="similarity">
    <text evidence="1 4">Belongs to the ketopantoate reductase family.</text>
</comment>
<evidence type="ECO:0000313" key="7">
    <source>
        <dbReference type="EMBL" id="MDN4594037.1"/>
    </source>
</evidence>
<evidence type="ECO:0000259" key="6">
    <source>
        <dbReference type="Pfam" id="PF08546"/>
    </source>
</evidence>
<evidence type="ECO:0000256" key="2">
    <source>
        <dbReference type="ARBA" id="ARBA00022857"/>
    </source>
</evidence>
<dbReference type="RefSeq" id="WP_301238717.1">
    <property type="nucleotide sequence ID" value="NZ_JANRHH010000035.1"/>
</dbReference>
<gene>
    <name evidence="7" type="ORF">NWF35_09000</name>
</gene>
<comment type="caution">
    <text evidence="7">The sequence shown here is derived from an EMBL/GenBank/DDBJ whole genome shotgun (WGS) entry which is preliminary data.</text>
</comment>
<dbReference type="NCBIfam" id="TIGR00745">
    <property type="entry name" value="apbA_panE"/>
    <property type="match status" value="1"/>
</dbReference>
<keyword evidence="8" id="KW-1185">Reference proteome</keyword>
<comment type="pathway">
    <text evidence="4">Cofactor biosynthesis; (R)-pantothenate biosynthesis; (R)-pantoate from 3-methyl-2-oxobutanoate: step 2/2.</text>
</comment>
<dbReference type="InterPro" id="IPR013332">
    <property type="entry name" value="KPR_N"/>
</dbReference>
<evidence type="ECO:0000256" key="4">
    <source>
        <dbReference type="RuleBase" id="RU362068"/>
    </source>
</evidence>
<dbReference type="Pfam" id="PF08546">
    <property type="entry name" value="ApbA_C"/>
    <property type="match status" value="1"/>
</dbReference>
<keyword evidence="4" id="KW-0566">Pantothenate biosynthesis</keyword>
<dbReference type="PANTHER" id="PTHR21708:SF26">
    <property type="entry name" value="2-DEHYDROPANTOATE 2-REDUCTASE"/>
    <property type="match status" value="1"/>
</dbReference>
<reference evidence="7" key="1">
    <citation type="submission" date="2022-08" db="EMBL/GenBank/DDBJ databases">
        <title>Polycladomyces zharkentsis sp. nov., a novel thermophilic CMC and starch-degrading bacterium isolated from a geothermal spring in Kazakhstan.</title>
        <authorList>
            <person name="Mashzhan A."/>
            <person name="Kistaubaeva A."/>
            <person name="Javier-Lopez R."/>
            <person name="Birkeland N.-K."/>
        </authorList>
    </citation>
    <scope>NUCLEOTIDE SEQUENCE</scope>
    <source>
        <strain evidence="7">KSR 13</strain>
    </source>
</reference>
<evidence type="ECO:0000256" key="1">
    <source>
        <dbReference type="ARBA" id="ARBA00007870"/>
    </source>
</evidence>
<dbReference type="Proteomes" id="UP001174196">
    <property type="component" value="Unassembled WGS sequence"/>
</dbReference>
<dbReference type="Gene3D" id="1.10.1040.10">
    <property type="entry name" value="N-(1-d-carboxylethyl)-l-norvaline Dehydrogenase, domain 2"/>
    <property type="match status" value="1"/>
</dbReference>
<comment type="function">
    <text evidence="4">Catalyzes the NADPH-dependent reduction of ketopantoate into pantoic acid.</text>
</comment>
<keyword evidence="2 4" id="KW-0521">NADP</keyword>
<dbReference type="InterPro" id="IPR013752">
    <property type="entry name" value="KPA_reductase"/>
</dbReference>
<evidence type="ECO:0000256" key="3">
    <source>
        <dbReference type="ARBA" id="ARBA00023002"/>
    </source>
</evidence>
<dbReference type="InterPro" id="IPR013328">
    <property type="entry name" value="6PGD_dom2"/>
</dbReference>
<dbReference type="InterPro" id="IPR051402">
    <property type="entry name" value="KPR-Related"/>
</dbReference>
<name>A0ABT8IMN1_9BACL</name>
<accession>A0ABT8IMN1</accession>
<dbReference type="InterPro" id="IPR008927">
    <property type="entry name" value="6-PGluconate_DH-like_C_sf"/>
</dbReference>
<sequence length="316" mass="35557">MRFLFVGAGAVGGYFGGRLLEKGADVTFLVRERRKCQLQERGLSIRSIHGDFNTKPKVITAGEKAEPFDCIVLSVKAYHLDTVLDSITPYVDERTTILPLLNGIAHVEVLFERFGRERVLGGLCFIESTLNDHGEVEQYSSRHDMVFGEWDGRMSERVKTLIHEMEGANMQARASDHIVQEMWNKYVFIATFSGMTALMRTTLGGVMASPFGKELFRRLLNEVVTVARSIEPSLPEEMEEKIWRVMEAQGPEMKSSLSRDIEKGLPTETDHLHGYLIRNAPADLDLPLLKTVYSHVKAYEADRGKNAYTVSGTRAV</sequence>
<proteinExistence type="inferred from homology"/>
<protein>
    <recommendedName>
        <fullName evidence="4">2-dehydropantoate 2-reductase</fullName>
        <ecNumber evidence="4">1.1.1.169</ecNumber>
    </recommendedName>
    <alternativeName>
        <fullName evidence="4">Ketopantoate reductase</fullName>
    </alternativeName>
</protein>
<dbReference type="EMBL" id="JANRHH010000035">
    <property type="protein sequence ID" value="MDN4594037.1"/>
    <property type="molecule type" value="Genomic_DNA"/>
</dbReference>
<comment type="catalytic activity">
    <reaction evidence="4">
        <text>(R)-pantoate + NADP(+) = 2-dehydropantoate + NADPH + H(+)</text>
        <dbReference type="Rhea" id="RHEA:16233"/>
        <dbReference type="ChEBI" id="CHEBI:11561"/>
        <dbReference type="ChEBI" id="CHEBI:15378"/>
        <dbReference type="ChEBI" id="CHEBI:15980"/>
        <dbReference type="ChEBI" id="CHEBI:57783"/>
        <dbReference type="ChEBI" id="CHEBI:58349"/>
        <dbReference type="EC" id="1.1.1.169"/>
    </reaction>
</comment>